<dbReference type="GO" id="GO:0001228">
    <property type="term" value="F:DNA-binding transcription activator activity, RNA polymerase II-specific"/>
    <property type="evidence" value="ECO:0007669"/>
    <property type="project" value="TreeGrafter"/>
</dbReference>
<dbReference type="InterPro" id="IPR001138">
    <property type="entry name" value="Zn2Cys6_DnaBD"/>
</dbReference>
<gene>
    <name evidence="2" type="ORF">WICMUC_002507</name>
</gene>
<dbReference type="PANTHER" id="PTHR47784:SF5">
    <property type="entry name" value="STEROL UPTAKE CONTROL PROTEIN 2"/>
    <property type="match status" value="1"/>
</dbReference>
<dbReference type="SMART" id="SM00066">
    <property type="entry name" value="GAL4"/>
    <property type="match status" value="1"/>
</dbReference>
<dbReference type="Gene3D" id="4.10.240.10">
    <property type="entry name" value="Zn(2)-C6 fungal-type DNA-binding domain"/>
    <property type="match status" value="1"/>
</dbReference>
<comment type="caution">
    <text evidence="2">The sequence shown here is derived from an EMBL/GenBank/DDBJ whole genome shotgun (WGS) entry which is preliminary data.</text>
</comment>
<dbReference type="CDD" id="cd00067">
    <property type="entry name" value="GAL4"/>
    <property type="match status" value="1"/>
</dbReference>
<dbReference type="EMBL" id="JAEUBF010000722">
    <property type="protein sequence ID" value="KAH3675715.1"/>
    <property type="molecule type" value="Genomic_DNA"/>
</dbReference>
<accession>A0A9P8PQ96</accession>
<dbReference type="OrthoDB" id="3980623at2759"/>
<evidence type="ECO:0000313" key="2">
    <source>
        <dbReference type="EMBL" id="KAH3675715.1"/>
    </source>
</evidence>
<dbReference type="PROSITE" id="PS00463">
    <property type="entry name" value="ZN2_CY6_FUNGAL_1"/>
    <property type="match status" value="1"/>
</dbReference>
<dbReference type="Pfam" id="PF00172">
    <property type="entry name" value="Zn_clus"/>
    <property type="match status" value="1"/>
</dbReference>
<feature type="domain" description="Zn(2)-C6 fungal-type" evidence="1">
    <location>
        <begin position="147"/>
        <end position="177"/>
    </location>
</feature>
<sequence length="586" mass="67013">MDKLHWDSRDLNITNIASNKNPNELDSSNSLTVKSSVDNTTSTINLPANESISSNGSISSNEIILTNGSISSNGSISNGSISSHGSYTSTDSSLRTYISPLSTMSNSDKSNSLDLFEDLSLDNNKLFEIPSKSKVSKPKVRKRSKTGCVSCKRLKIKCSEDKPVCEYCLHTNRECIYPNSMIINNCQSTKNLNSTNVHLNITRSELRLLKFFTEFSGSFFSFNKVDQLKNLWSIEVPKLWNQSDLVKNAIFTMSSIRLWAEYELNNIHTIRLEYDEEDEQKNNTLLDKTSSYFSKTLQLIQNTTPVDYDSTIQSVIAHIIVFTYVSIHPLPPLSLVSFNNEQSVDLFHISESLHINFIEGYEFFKDSKFEILSNAGERSIFIPEKTYESMFPFINYLKKYVTDSDCDDLGFVSYMNVIDQIELGCYRSLKLEYPLPIFRTIFGISREKDFVILLRQMDHIALKIMFYFSSLCSIYGFKLFKKFGVWDEYINKFILVCRDKGFTSVNGLEDKFDANLYYTAKLFQNDIVDIDLFETNLKLMELLKCVGMEDLTVQDMIGNLKVISMGDIIQNESSVAIELNQFMQFS</sequence>
<proteinExistence type="predicted"/>
<protein>
    <recommendedName>
        <fullName evidence="1">Zn(2)-C6 fungal-type domain-containing protein</fullName>
    </recommendedName>
</protein>
<dbReference type="AlphaFoldDB" id="A0A9P8PQ96"/>
<evidence type="ECO:0000313" key="3">
    <source>
        <dbReference type="Proteomes" id="UP000769528"/>
    </source>
</evidence>
<dbReference type="InterPro" id="IPR036864">
    <property type="entry name" value="Zn2-C6_fun-type_DNA-bd_sf"/>
</dbReference>
<organism evidence="2 3">
    <name type="scientific">Wickerhamomyces mucosus</name>
    <dbReference type="NCBI Taxonomy" id="1378264"/>
    <lineage>
        <taxon>Eukaryota</taxon>
        <taxon>Fungi</taxon>
        <taxon>Dikarya</taxon>
        <taxon>Ascomycota</taxon>
        <taxon>Saccharomycotina</taxon>
        <taxon>Saccharomycetes</taxon>
        <taxon>Phaffomycetales</taxon>
        <taxon>Wickerhamomycetaceae</taxon>
        <taxon>Wickerhamomyces</taxon>
    </lineage>
</organism>
<dbReference type="PROSITE" id="PS50048">
    <property type="entry name" value="ZN2_CY6_FUNGAL_2"/>
    <property type="match status" value="1"/>
</dbReference>
<dbReference type="Proteomes" id="UP000769528">
    <property type="component" value="Unassembled WGS sequence"/>
</dbReference>
<evidence type="ECO:0000259" key="1">
    <source>
        <dbReference type="PROSITE" id="PS50048"/>
    </source>
</evidence>
<keyword evidence="3" id="KW-1185">Reference proteome</keyword>
<reference evidence="2" key="1">
    <citation type="journal article" date="2021" name="Open Biol.">
        <title>Shared evolutionary footprints suggest mitochondrial oxidative damage underlies multiple complex I losses in fungi.</title>
        <authorList>
            <person name="Schikora-Tamarit M.A."/>
            <person name="Marcet-Houben M."/>
            <person name="Nosek J."/>
            <person name="Gabaldon T."/>
        </authorList>
    </citation>
    <scope>NUCLEOTIDE SEQUENCE</scope>
    <source>
        <strain evidence="2">CBS6341</strain>
    </source>
</reference>
<dbReference type="GO" id="GO:0008270">
    <property type="term" value="F:zinc ion binding"/>
    <property type="evidence" value="ECO:0007669"/>
    <property type="project" value="InterPro"/>
</dbReference>
<dbReference type="PANTHER" id="PTHR47784">
    <property type="entry name" value="STEROL UPTAKE CONTROL PROTEIN 2"/>
    <property type="match status" value="1"/>
</dbReference>
<name>A0A9P8PQ96_9ASCO</name>
<dbReference type="InterPro" id="IPR053157">
    <property type="entry name" value="Sterol_Uptake_Regulator"/>
</dbReference>
<reference evidence="2" key="2">
    <citation type="submission" date="2021-01" db="EMBL/GenBank/DDBJ databases">
        <authorList>
            <person name="Schikora-Tamarit M.A."/>
        </authorList>
    </citation>
    <scope>NUCLEOTIDE SEQUENCE</scope>
    <source>
        <strain evidence="2">CBS6341</strain>
    </source>
</reference>
<dbReference type="SUPFAM" id="SSF57701">
    <property type="entry name" value="Zn2/Cys6 DNA-binding domain"/>
    <property type="match status" value="1"/>
</dbReference>